<proteinExistence type="predicted"/>
<evidence type="ECO:0000313" key="4">
    <source>
        <dbReference type="Proteomes" id="UP000242915"/>
    </source>
</evidence>
<evidence type="ECO:0000313" key="3">
    <source>
        <dbReference type="EMBL" id="SNS20647.1"/>
    </source>
</evidence>
<dbReference type="Pfam" id="PF14258">
    <property type="entry name" value="DUF4350"/>
    <property type="match status" value="1"/>
</dbReference>
<dbReference type="InterPro" id="IPR025646">
    <property type="entry name" value="DUF4350"/>
</dbReference>
<feature type="domain" description="DUF4350" evidence="2">
    <location>
        <begin position="44"/>
        <end position="279"/>
    </location>
</feature>
<reference evidence="4" key="1">
    <citation type="submission" date="2017-06" db="EMBL/GenBank/DDBJ databases">
        <authorList>
            <person name="Varghese N."/>
            <person name="Submissions S."/>
        </authorList>
    </citation>
    <scope>NUCLEOTIDE SEQUENCE [LARGE SCALE GENOMIC DNA]</scope>
    <source>
        <strain evidence="4">CIP 108523</strain>
    </source>
</reference>
<sequence>MNRRTGFLLGALLILALGWLASYLLGRAESYERVIDHGAAPEVKANPYFAAQSFLRAQGVKVETADSLAKLSQLPSAGHSLLLLGDREKVTPQQTQRLLDWAAKGGHLIFVAERLWDDKKGKSGDLLLDSLGIQQLESDDLDKPEDAKGAAEQPAAATQGETDEAEQHGLSQLEQLSQSDPDEAQAAAPAPDKEQDAYPKLTKLYLENEQAPAYIGFDTDFHLYDAKNLATAWANSAQSTHMLQLYHGDGLITVLTDSWIWQNNKIAKYDNAWLLWYLTQESDVTMLFRADHDGLLSLLWEYFPQALLALGLLLALTLWSVGMRQGPLQLPASFSRRQLQEHIRASADFSLRRSGQQTLLQGLQLDIQRRARKRHPGFERLPVADQWLVLSRLTRLSTSTIGKAMRPLPQQRLTATDFTRQVANLQTLRNAL</sequence>
<feature type="region of interest" description="Disordered" evidence="1">
    <location>
        <begin position="175"/>
        <end position="194"/>
    </location>
</feature>
<evidence type="ECO:0000256" key="1">
    <source>
        <dbReference type="SAM" id="MobiDB-lite"/>
    </source>
</evidence>
<evidence type="ECO:0000259" key="2">
    <source>
        <dbReference type="Pfam" id="PF14258"/>
    </source>
</evidence>
<dbReference type="EMBL" id="FZOG01000002">
    <property type="protein sequence ID" value="SNS20647.1"/>
    <property type="molecule type" value="Genomic_DNA"/>
</dbReference>
<dbReference type="InterPro" id="IPR029062">
    <property type="entry name" value="Class_I_gatase-like"/>
</dbReference>
<protein>
    <recommendedName>
        <fullName evidence="2">DUF4350 domain-containing protein</fullName>
    </recommendedName>
</protein>
<accession>A0A239CKF9</accession>
<keyword evidence="4" id="KW-1185">Reference proteome</keyword>
<feature type="region of interest" description="Disordered" evidence="1">
    <location>
        <begin position="137"/>
        <end position="170"/>
    </location>
</feature>
<organism evidence="3 4">
    <name type="scientific">Pseudomonas segetis</name>
    <dbReference type="NCBI Taxonomy" id="298908"/>
    <lineage>
        <taxon>Bacteria</taxon>
        <taxon>Pseudomonadati</taxon>
        <taxon>Pseudomonadota</taxon>
        <taxon>Gammaproteobacteria</taxon>
        <taxon>Pseudomonadales</taxon>
        <taxon>Pseudomonadaceae</taxon>
        <taxon>Pseudomonas</taxon>
    </lineage>
</organism>
<dbReference type="RefSeq" id="WP_089359486.1">
    <property type="nucleotide sequence ID" value="NZ_FZOG01000002.1"/>
</dbReference>
<dbReference type="AlphaFoldDB" id="A0A239CKF9"/>
<dbReference type="Gene3D" id="3.40.50.880">
    <property type="match status" value="1"/>
</dbReference>
<gene>
    <name evidence="3" type="ORF">SAMN05216255_1765</name>
</gene>
<dbReference type="Proteomes" id="UP000242915">
    <property type="component" value="Unassembled WGS sequence"/>
</dbReference>
<name>A0A239CKF9_9PSED</name>